<organism evidence="3 4">
    <name type="scientific">Nesidiocoris tenuis</name>
    <dbReference type="NCBI Taxonomy" id="355587"/>
    <lineage>
        <taxon>Eukaryota</taxon>
        <taxon>Metazoa</taxon>
        <taxon>Ecdysozoa</taxon>
        <taxon>Arthropoda</taxon>
        <taxon>Hexapoda</taxon>
        <taxon>Insecta</taxon>
        <taxon>Pterygota</taxon>
        <taxon>Neoptera</taxon>
        <taxon>Paraneoptera</taxon>
        <taxon>Hemiptera</taxon>
        <taxon>Heteroptera</taxon>
        <taxon>Panheteroptera</taxon>
        <taxon>Cimicomorpha</taxon>
        <taxon>Miridae</taxon>
        <taxon>Dicyphina</taxon>
        <taxon>Nesidiocoris</taxon>
    </lineage>
</organism>
<gene>
    <name evidence="3" type="ORF">NTEN_LOCUS12249</name>
</gene>
<name>A0A6H5GT88_9HEMI</name>
<keyword evidence="4" id="KW-1185">Reference proteome</keyword>
<feature type="compositionally biased region" description="Polar residues" evidence="2">
    <location>
        <begin position="497"/>
        <end position="512"/>
    </location>
</feature>
<evidence type="ECO:0000256" key="2">
    <source>
        <dbReference type="SAM" id="MobiDB-lite"/>
    </source>
</evidence>
<dbReference type="PANTHER" id="PTHR23358:SF6">
    <property type="entry name" value="METHYLCYTOSINE DIOXYGENASE TET"/>
    <property type="match status" value="1"/>
</dbReference>
<dbReference type="GO" id="GO:0045944">
    <property type="term" value="P:positive regulation of transcription by RNA polymerase II"/>
    <property type="evidence" value="ECO:0007669"/>
    <property type="project" value="TreeGrafter"/>
</dbReference>
<feature type="compositionally biased region" description="Polar residues" evidence="2">
    <location>
        <begin position="69"/>
        <end position="95"/>
    </location>
</feature>
<comment type="catalytic activity">
    <reaction evidence="1">
        <text>a 5-formyl-2'-deoxycytidine in DNA + 2-oxoglutarate + O2 = a 5-carboxyl-2'-deoxycytidine in DNA + succinate + CO2 + H(+)</text>
        <dbReference type="Rhea" id="RHEA:53832"/>
        <dbReference type="Rhea" id="RHEA-COMP:13656"/>
        <dbReference type="Rhea" id="RHEA-COMP:13657"/>
        <dbReference type="ChEBI" id="CHEBI:15378"/>
        <dbReference type="ChEBI" id="CHEBI:15379"/>
        <dbReference type="ChEBI" id="CHEBI:16526"/>
        <dbReference type="ChEBI" id="CHEBI:16810"/>
        <dbReference type="ChEBI" id="CHEBI:30031"/>
        <dbReference type="ChEBI" id="CHEBI:137731"/>
        <dbReference type="ChEBI" id="CHEBI:137732"/>
        <dbReference type="EC" id="1.14.11.80"/>
    </reaction>
</comment>
<feature type="region of interest" description="Disordered" evidence="2">
    <location>
        <begin position="1055"/>
        <end position="1092"/>
    </location>
</feature>
<evidence type="ECO:0000313" key="3">
    <source>
        <dbReference type="EMBL" id="CAB0006772.1"/>
    </source>
</evidence>
<dbReference type="OrthoDB" id="8854879at2759"/>
<comment type="catalytic activity">
    <reaction evidence="1">
        <text>a 5-hydroxymethyl-2'-deoxycytidine in DNA + 2-oxoglutarate + O2 = a 5-formyl-2'-deoxycytidine in DNA + succinate + CO2 + H2O</text>
        <dbReference type="Rhea" id="RHEA:53828"/>
        <dbReference type="Rhea" id="RHEA-COMP:13315"/>
        <dbReference type="Rhea" id="RHEA-COMP:13656"/>
        <dbReference type="ChEBI" id="CHEBI:15377"/>
        <dbReference type="ChEBI" id="CHEBI:15379"/>
        <dbReference type="ChEBI" id="CHEBI:16526"/>
        <dbReference type="ChEBI" id="CHEBI:16810"/>
        <dbReference type="ChEBI" id="CHEBI:30031"/>
        <dbReference type="ChEBI" id="CHEBI:136731"/>
        <dbReference type="ChEBI" id="CHEBI:137731"/>
        <dbReference type="EC" id="1.14.11.80"/>
    </reaction>
</comment>
<keyword evidence="1" id="KW-0479">Metal-binding</keyword>
<feature type="compositionally biased region" description="Polar residues" evidence="2">
    <location>
        <begin position="589"/>
        <end position="604"/>
    </location>
</feature>
<feature type="compositionally biased region" description="Polar residues" evidence="2">
    <location>
        <begin position="123"/>
        <end position="157"/>
    </location>
</feature>
<dbReference type="GO" id="GO:0008270">
    <property type="term" value="F:zinc ion binding"/>
    <property type="evidence" value="ECO:0007669"/>
    <property type="project" value="UniProtKB-UniRule"/>
</dbReference>
<reference evidence="3 4" key="1">
    <citation type="submission" date="2020-02" db="EMBL/GenBank/DDBJ databases">
        <authorList>
            <person name="Ferguson B K."/>
        </authorList>
    </citation>
    <scope>NUCLEOTIDE SEQUENCE [LARGE SCALE GENOMIC DNA]</scope>
</reference>
<feature type="compositionally biased region" description="Low complexity" evidence="2">
    <location>
        <begin position="207"/>
        <end position="272"/>
    </location>
</feature>
<feature type="compositionally biased region" description="Polar residues" evidence="2">
    <location>
        <begin position="540"/>
        <end position="564"/>
    </location>
</feature>
<dbReference type="GO" id="GO:0005634">
    <property type="term" value="C:nucleus"/>
    <property type="evidence" value="ECO:0007669"/>
    <property type="project" value="UniProtKB-UniRule"/>
</dbReference>
<feature type="region of interest" description="Disordered" evidence="2">
    <location>
        <begin position="496"/>
        <end position="649"/>
    </location>
</feature>
<feature type="region of interest" description="Disordered" evidence="2">
    <location>
        <begin position="20"/>
        <end position="426"/>
    </location>
</feature>
<evidence type="ECO:0000256" key="1">
    <source>
        <dbReference type="RuleBase" id="RU367064"/>
    </source>
</evidence>
<feature type="region of interest" description="Disordered" evidence="2">
    <location>
        <begin position="804"/>
        <end position="992"/>
    </location>
</feature>
<evidence type="ECO:0000313" key="4">
    <source>
        <dbReference type="Proteomes" id="UP000479000"/>
    </source>
</evidence>
<dbReference type="GO" id="GO:0141166">
    <property type="term" value="P:chromosomal 5-methylcytosine DNA demethylation pathway"/>
    <property type="evidence" value="ECO:0007669"/>
    <property type="project" value="UniProtKB-UniRule"/>
</dbReference>
<feature type="compositionally biased region" description="Low complexity" evidence="2">
    <location>
        <begin position="804"/>
        <end position="827"/>
    </location>
</feature>
<dbReference type="PANTHER" id="PTHR23358">
    <property type="entry name" value="METHYLCYTOSINE DIOXYGENASE TET"/>
    <property type="match status" value="1"/>
</dbReference>
<accession>A0A6H5GT88</accession>
<dbReference type="AlphaFoldDB" id="A0A6H5GT88"/>
<dbReference type="Proteomes" id="UP000479000">
    <property type="component" value="Unassembled WGS sequence"/>
</dbReference>
<sequence>MPSYHVPVVGYQQNSFMQTNGNLYNGTAQPQPSPHSLHNGNSRTTPTLNGNIEYVEQSPRPSEYMNGSYPHSNQADVMAPPTSSTPTSRCGSAQLENGEGKYTNPPTPSTPSNQGNAMPGYPQTPQSLQSSRNSSGYPGQVNNSNERGNKGESNIVKNNEHKELWNSSPRPSDSKDDIQQMDNHKKHKNHPDSSSRNDHSQTVWSVLSPQPSSQLQHEQQRYQQQQHQQKSPQVSQQPSQHLQHQQQQTQMMSPHMHQQQQQHQIQQSSIEQQHNHFQHQEQLHQQQQMTQRRQQMLHQQNQSNQSTSPQTSMHNQPSPQQHAIMQQSQMPQQMQSQHMMPHQVHHNQQQMMMASQGRSPQHREIWSSQPSSRPPSQNPPEPWPNEAPVQQQQPQQHQQQSQQQQHQQQSQQLQQHHQQQQQQQQQQPQQLQQMQQPQQMQQQQQHLQQQQQQMWMNDKKVGQFERAELNNRLKTMILNKQHQEMKKVQEGGHSMGYTDQNNLQTPVTSGNFLAQGHHPRKLVSEGGGCRSGGSYKDNIVNDNTNQVKIENYPNSNKAGNTQTREANKYESVSSQTQTSTQTIEEQTSCATQSNGYPQVRQPTPVNHHPWISPHHSASTYTQSTETSMPRDVKPNSAVQSNDLQKCDNPAMRDVKPWISRTLPVQDVKPNWENLNEYGKESSKWKMHLQNNKAWSEPKTSRLQITPNQSNEDVAVKIEKDSGNPEATFDRAKVIKEEQFDFDESKEYMFEEGEFKTEEDMKLSPEQAESYGVVTTRRCGVNEPRTCACQGLDNTTCGGFSPVSSSPFRRPLGRPPSRSSNPTTPVSPIDSTYIKPLQDRLGGASPYTDPYQSPFSPYQHPPNQMPPFSPGIREPVSPNGLSSPGRNFLPPKTSLSDSYSNPSYDTNPPSRSPRSAFSPSRPRSASSLSSEMATSACSPHQSMASSISPHQSFINSPSRSTMSTPGMSPSPSSGYWSSASEPYTTPPKWSPMSRQSIITQHSPSTYTTPPVIPQMASHQALPSFQNLRATPDLPGFPWRDFPGTMVSNRFSQDHYWNPPQFSPHDPHKGGYTPLGRHPTYSHPDGPPQSPKQVRYARVLTIDLLR</sequence>
<proteinExistence type="inferred from homology"/>
<feature type="compositionally biased region" description="Low complexity" evidence="2">
    <location>
        <begin position="570"/>
        <end position="588"/>
    </location>
</feature>
<keyword evidence="1" id="KW-0862">Zinc</keyword>
<feature type="compositionally biased region" description="Polar residues" evidence="2">
    <location>
        <begin position="938"/>
        <end position="954"/>
    </location>
</feature>
<feature type="compositionally biased region" description="Pro residues" evidence="2">
    <location>
        <begin position="372"/>
        <end position="385"/>
    </location>
</feature>
<dbReference type="EMBL" id="CADCXU010018399">
    <property type="protein sequence ID" value="CAB0006772.1"/>
    <property type="molecule type" value="Genomic_DNA"/>
</dbReference>
<comment type="similarity">
    <text evidence="1">Belongs to the TET family.</text>
</comment>
<dbReference type="EC" id="1.14.11.80" evidence="1"/>
<feature type="compositionally biased region" description="Polar residues" evidence="2">
    <location>
        <begin position="615"/>
        <end position="627"/>
    </location>
</feature>
<feature type="compositionally biased region" description="Low complexity" evidence="2">
    <location>
        <begin position="386"/>
        <end position="426"/>
    </location>
</feature>
<feature type="compositionally biased region" description="Polar residues" evidence="2">
    <location>
        <begin position="20"/>
        <end position="50"/>
    </location>
</feature>
<feature type="compositionally biased region" description="Low complexity" evidence="2">
    <location>
        <begin position="283"/>
        <end position="353"/>
    </location>
</feature>
<comment type="catalytic activity">
    <reaction evidence="1">
        <text>a 5-methyl-2'-deoxycytidine in DNA + 2-oxoglutarate + O2 = a 5-hydroxymethyl-2'-deoxycytidine in DNA + succinate + CO2</text>
        <dbReference type="Rhea" id="RHEA:52636"/>
        <dbReference type="Rhea" id="RHEA-COMP:11370"/>
        <dbReference type="Rhea" id="RHEA-COMP:13315"/>
        <dbReference type="ChEBI" id="CHEBI:15379"/>
        <dbReference type="ChEBI" id="CHEBI:16526"/>
        <dbReference type="ChEBI" id="CHEBI:16810"/>
        <dbReference type="ChEBI" id="CHEBI:30031"/>
        <dbReference type="ChEBI" id="CHEBI:85454"/>
        <dbReference type="ChEBI" id="CHEBI:136731"/>
        <dbReference type="EC" id="1.14.11.80"/>
    </reaction>
</comment>
<dbReference type="GO" id="GO:0040029">
    <property type="term" value="P:epigenetic regulation of gene expression"/>
    <property type="evidence" value="ECO:0007669"/>
    <property type="project" value="InterPro"/>
</dbReference>
<feature type="compositionally biased region" description="Basic and acidic residues" evidence="2">
    <location>
        <begin position="190"/>
        <end position="199"/>
    </location>
</feature>
<protein>
    <recommendedName>
        <fullName evidence="1">Methylcytosine dioxygenase TET</fullName>
        <ecNumber evidence="1">1.14.11.80</ecNumber>
    </recommendedName>
</protein>
<feature type="compositionally biased region" description="Polar residues" evidence="2">
    <location>
        <begin position="892"/>
        <end position="906"/>
    </location>
</feature>
<comment type="function">
    <text evidence="1">Dioxygenase that catalyzes the conversion of the modified genomic base 5-methylcytosine (5mC) into 5-hydroxymethylcytosine (5hmC) and plays a key role in epigenetic chromatin reprogramming during embryonic development.</text>
</comment>
<keyword evidence="1" id="KW-0223">Dioxygenase</keyword>
<dbReference type="InterPro" id="IPR040175">
    <property type="entry name" value="TET1/2/3"/>
</dbReference>
<keyword evidence="1" id="KW-0560">Oxidoreductase</keyword>
<comment type="cofactor">
    <cofactor evidence="1">
        <name>Fe(2+)</name>
        <dbReference type="ChEBI" id="CHEBI:29033"/>
    </cofactor>
    <text evidence="1">Binds 1 Fe(2+) ion per subunit.</text>
</comment>
<keyword evidence="1" id="KW-0408">Iron</keyword>
<feature type="compositionally biased region" description="Low complexity" evidence="2">
    <location>
        <begin position="955"/>
        <end position="982"/>
    </location>
</feature>
<comment type="cofactor">
    <cofactor evidence="1">
        <name>Zn(2+)</name>
        <dbReference type="ChEBI" id="CHEBI:29105"/>
    </cofactor>
    <text evidence="1">The zinc ions have a structural role.</text>
</comment>
<dbReference type="GO" id="GO:0070579">
    <property type="term" value="F:DNA 5-methylcytosine dioxygenase activity"/>
    <property type="evidence" value="ECO:0007669"/>
    <property type="project" value="UniProtKB-UniRule"/>
</dbReference>
<feature type="compositionally biased region" description="Pro residues" evidence="2">
    <location>
        <begin position="858"/>
        <end position="868"/>
    </location>
</feature>
<feature type="compositionally biased region" description="Low complexity" evidence="2">
    <location>
        <begin position="907"/>
        <end position="937"/>
    </location>
</feature>